<organism evidence="2 3">
    <name type="scientific">Strongylus vulgaris</name>
    <name type="common">Blood worm</name>
    <dbReference type="NCBI Taxonomy" id="40348"/>
    <lineage>
        <taxon>Eukaryota</taxon>
        <taxon>Metazoa</taxon>
        <taxon>Ecdysozoa</taxon>
        <taxon>Nematoda</taxon>
        <taxon>Chromadorea</taxon>
        <taxon>Rhabditida</taxon>
        <taxon>Rhabditina</taxon>
        <taxon>Rhabditomorpha</taxon>
        <taxon>Strongyloidea</taxon>
        <taxon>Strongylidae</taxon>
        <taxon>Strongylus</taxon>
    </lineage>
</organism>
<protein>
    <submittedName>
        <fullName evidence="2">Uncharacterized protein</fullName>
    </submittedName>
</protein>
<feature type="compositionally biased region" description="Basic and acidic residues" evidence="1">
    <location>
        <begin position="147"/>
        <end position="161"/>
    </location>
</feature>
<sequence length="190" mass="21687">MGDLDQDSGMRTVLLGSYPSHDCSWQLHLHEGRTPNGTWSPNESCENRPYSHQPKVLLTGRFSGTILQQWFRPPPSQSRSAIRPKAGQKDLSPCWRKEEVVYNGVRLEELLITYDWPIEDDPAKHYDLLLGRLRACMRGLNVSNKEHETNFDNHQGNAKEEESTETESDCITSRVIVANTGWSCFAWKNG</sequence>
<reference evidence="2 3" key="1">
    <citation type="submission" date="2018-11" db="EMBL/GenBank/DDBJ databases">
        <authorList>
            <consortium name="Pathogen Informatics"/>
        </authorList>
    </citation>
    <scope>NUCLEOTIDE SEQUENCE [LARGE SCALE GENOMIC DNA]</scope>
</reference>
<evidence type="ECO:0000313" key="3">
    <source>
        <dbReference type="Proteomes" id="UP000270094"/>
    </source>
</evidence>
<accession>A0A3P7JCX1</accession>
<proteinExistence type="predicted"/>
<evidence type="ECO:0000256" key="1">
    <source>
        <dbReference type="SAM" id="MobiDB-lite"/>
    </source>
</evidence>
<keyword evidence="3" id="KW-1185">Reference proteome</keyword>
<dbReference type="AlphaFoldDB" id="A0A3P7JCX1"/>
<evidence type="ECO:0000313" key="2">
    <source>
        <dbReference type="EMBL" id="VDM81136.1"/>
    </source>
</evidence>
<dbReference type="EMBL" id="UYYB01111541">
    <property type="protein sequence ID" value="VDM81136.1"/>
    <property type="molecule type" value="Genomic_DNA"/>
</dbReference>
<dbReference type="OrthoDB" id="5907059at2759"/>
<gene>
    <name evidence="2" type="ORF">SVUK_LOCUS16134</name>
</gene>
<name>A0A3P7JCX1_STRVU</name>
<feature type="region of interest" description="Disordered" evidence="1">
    <location>
        <begin position="147"/>
        <end position="166"/>
    </location>
</feature>
<dbReference type="Proteomes" id="UP000270094">
    <property type="component" value="Unassembled WGS sequence"/>
</dbReference>